<dbReference type="Gramene" id="KQK11477">
    <property type="protein sequence ID" value="KQK11477"/>
    <property type="gene ID" value="BRADI_2g60460v3"/>
</dbReference>
<evidence type="ECO:0000313" key="1">
    <source>
        <dbReference type="EMBL" id="KQK11477.1"/>
    </source>
</evidence>
<proteinExistence type="predicted"/>
<dbReference type="InParanoid" id="A0A0Q3GLY9"/>
<keyword evidence="3" id="KW-1185">Reference proteome</keyword>
<dbReference type="AlphaFoldDB" id="A0A0Q3GLY9"/>
<name>A0A0Q3GLY9_BRADI</name>
<organism evidence="1">
    <name type="scientific">Brachypodium distachyon</name>
    <name type="common">Purple false brome</name>
    <name type="synonym">Trachynia distachya</name>
    <dbReference type="NCBI Taxonomy" id="15368"/>
    <lineage>
        <taxon>Eukaryota</taxon>
        <taxon>Viridiplantae</taxon>
        <taxon>Streptophyta</taxon>
        <taxon>Embryophyta</taxon>
        <taxon>Tracheophyta</taxon>
        <taxon>Spermatophyta</taxon>
        <taxon>Magnoliopsida</taxon>
        <taxon>Liliopsida</taxon>
        <taxon>Poales</taxon>
        <taxon>Poaceae</taxon>
        <taxon>BOP clade</taxon>
        <taxon>Pooideae</taxon>
        <taxon>Stipodae</taxon>
        <taxon>Brachypodieae</taxon>
        <taxon>Brachypodium</taxon>
    </lineage>
</organism>
<sequence>MACARLSAPNPQRHPNTSCHVYMLLLPSRISRDISAELILDNNLKSHGHGSPVSTSARSFLLLHTDQPLSHDTYGFKIEILDLHTWHSHPTTRKSFVFLSGRQGRTYCTNHAARIVWESGEAYVWGVPAWAVSFSYLTASRLMATFTGVVLLFLCAHSLRQRQLRMHACGEGGRRAIAGAAPARAWGCRKRTRRGPRPHVAFLTFPLSLGLSARGLSCLLLTCQLLGRASTVGGRGRLFCACTLPGIMCFWGTTTRAWLGRSDGCSC</sequence>
<evidence type="ECO:0000313" key="2">
    <source>
        <dbReference type="EnsemblPlants" id="KQK11477"/>
    </source>
</evidence>
<dbReference type="Proteomes" id="UP000008810">
    <property type="component" value="Chromosome 2"/>
</dbReference>
<gene>
    <name evidence="1" type="ORF">BRADI_2g60460v3</name>
</gene>
<evidence type="ECO:0000313" key="3">
    <source>
        <dbReference type="Proteomes" id="UP000008810"/>
    </source>
</evidence>
<reference evidence="1" key="2">
    <citation type="submission" date="2017-06" db="EMBL/GenBank/DDBJ databases">
        <title>WGS assembly of Brachypodium distachyon.</title>
        <authorList>
            <consortium name="The International Brachypodium Initiative"/>
            <person name="Lucas S."/>
            <person name="Harmon-Smith M."/>
            <person name="Lail K."/>
            <person name="Tice H."/>
            <person name="Grimwood J."/>
            <person name="Bruce D."/>
            <person name="Barry K."/>
            <person name="Shu S."/>
            <person name="Lindquist E."/>
            <person name="Wang M."/>
            <person name="Pitluck S."/>
            <person name="Vogel J.P."/>
            <person name="Garvin D.F."/>
            <person name="Mockler T.C."/>
            <person name="Schmutz J."/>
            <person name="Rokhsar D."/>
            <person name="Bevan M.W."/>
        </authorList>
    </citation>
    <scope>NUCLEOTIDE SEQUENCE</scope>
    <source>
        <strain evidence="1">Bd21</strain>
    </source>
</reference>
<dbReference type="EnsemblPlants" id="KQK11477">
    <property type="protein sequence ID" value="KQK11477"/>
    <property type="gene ID" value="BRADI_2g60460v3"/>
</dbReference>
<reference evidence="2" key="3">
    <citation type="submission" date="2018-08" db="UniProtKB">
        <authorList>
            <consortium name="EnsemblPlants"/>
        </authorList>
    </citation>
    <scope>IDENTIFICATION</scope>
    <source>
        <strain evidence="2">cv. Bd21</strain>
    </source>
</reference>
<accession>A0A0Q3GLY9</accession>
<protein>
    <submittedName>
        <fullName evidence="1 2">Uncharacterized protein</fullName>
    </submittedName>
</protein>
<dbReference type="EMBL" id="CM000881">
    <property type="protein sequence ID" value="KQK11477.1"/>
    <property type="molecule type" value="Genomic_DNA"/>
</dbReference>
<reference evidence="1 2" key="1">
    <citation type="journal article" date="2010" name="Nature">
        <title>Genome sequencing and analysis of the model grass Brachypodium distachyon.</title>
        <authorList>
            <consortium name="International Brachypodium Initiative"/>
        </authorList>
    </citation>
    <scope>NUCLEOTIDE SEQUENCE [LARGE SCALE GENOMIC DNA]</scope>
    <source>
        <strain evidence="1 2">Bd21</strain>
    </source>
</reference>